<keyword evidence="4" id="KW-1185">Reference proteome</keyword>
<reference evidence="3 4" key="1">
    <citation type="submission" date="2020-05" db="EMBL/GenBank/DDBJ databases">
        <title>Actinomadura verrucosospora NRRL-B18236 (PFL_A860) Genome sequencing and assembly.</title>
        <authorList>
            <person name="Samborskyy M."/>
        </authorList>
    </citation>
    <scope>NUCLEOTIDE SEQUENCE [LARGE SCALE GENOMIC DNA]</scope>
    <source>
        <strain evidence="3 4">NRRL:B18236</strain>
    </source>
</reference>
<feature type="region of interest" description="Disordered" evidence="1">
    <location>
        <begin position="21"/>
        <end position="55"/>
    </location>
</feature>
<dbReference type="SUPFAM" id="SSF50998">
    <property type="entry name" value="Quinoprotein alcohol dehydrogenase-like"/>
    <property type="match status" value="1"/>
</dbReference>
<dbReference type="AlphaFoldDB" id="A0A7D3ZNL6"/>
<sequence length="586" mass="62496">MRLRRPAVIVSVGMAVLAAGCTDPEEPKRPGIELDRTTAEGGAAPEEDRGLPAAPLREQWRADVTGLPAPAGARVEMVAGRVVVLSDRGLDVLDAGTGRPSWHYRERSRAVTDYTVTPDTVVVTTSATSGTRLRLDGARRLRSTALDAATGRTLWTDDRALWAADDLAGLAQRPGERREYPAAKAGTVVLKSGDENRPGLAGVDARTGKQRWTWAPQAAAGRCSFRPYDTDGSLLVVASDCDKTAYALDPASGRVRWQKVPGKGTSHVLTRDGVTLLTASAPGGDNVSTLVGADGREIWKLTSRTLSADELAVAGDHAVVTVADNDRGYGLRMEFVNLHTRKVDGRTDARAHDGLVAAGGRVYGVRQWIGEYQGFGYGLPPRLVPGALDVADPARRTVTTVPLPFAMDDDPLKAMPRPVLIKGERVLRVRPSGTALNLVAYGPDGSAKRARPVETGGVAPSDWPDACALTAKARDVRARDEVPKRPLRLGRVEIEHWGCRVTGPPSPLRLHIGWVARTPAEAHALLDGMSGGPVDGFGDEARAVKGLLGTWTYMRTGRYLVVLESSDTREGGFAQSVAKAVDGALR</sequence>
<dbReference type="PANTHER" id="PTHR34512:SF30">
    <property type="entry name" value="OUTER MEMBRANE PROTEIN ASSEMBLY FACTOR BAMB"/>
    <property type="match status" value="1"/>
</dbReference>
<gene>
    <name evidence="3" type="ORF">ACTIVE_6612</name>
</gene>
<feature type="domain" description="Pyrrolo-quinoline quinone repeat" evidence="2">
    <location>
        <begin position="144"/>
        <end position="366"/>
    </location>
</feature>
<dbReference type="Gene3D" id="2.130.10.10">
    <property type="entry name" value="YVTN repeat-like/Quinoprotein amine dehydrogenase"/>
    <property type="match status" value="1"/>
</dbReference>
<organism evidence="3 4">
    <name type="scientific">Actinomadura verrucosospora</name>
    <dbReference type="NCBI Taxonomy" id="46165"/>
    <lineage>
        <taxon>Bacteria</taxon>
        <taxon>Bacillati</taxon>
        <taxon>Actinomycetota</taxon>
        <taxon>Actinomycetes</taxon>
        <taxon>Streptosporangiales</taxon>
        <taxon>Thermomonosporaceae</taxon>
        <taxon>Actinomadura</taxon>
    </lineage>
</organism>
<evidence type="ECO:0000256" key="1">
    <source>
        <dbReference type="SAM" id="MobiDB-lite"/>
    </source>
</evidence>
<dbReference type="InterPro" id="IPR002372">
    <property type="entry name" value="PQQ_rpt_dom"/>
</dbReference>
<evidence type="ECO:0000313" key="4">
    <source>
        <dbReference type="Proteomes" id="UP000501240"/>
    </source>
</evidence>
<dbReference type="Pfam" id="PF13360">
    <property type="entry name" value="PQQ_2"/>
    <property type="match status" value="1"/>
</dbReference>
<feature type="compositionally biased region" description="Basic and acidic residues" evidence="1">
    <location>
        <begin position="25"/>
        <end position="38"/>
    </location>
</feature>
<dbReference type="EMBL" id="CP053892">
    <property type="protein sequence ID" value="QKG24961.1"/>
    <property type="molecule type" value="Genomic_DNA"/>
</dbReference>
<name>A0A7D3ZNL6_ACTVE</name>
<dbReference type="PROSITE" id="PS51257">
    <property type="entry name" value="PROKAR_LIPOPROTEIN"/>
    <property type="match status" value="1"/>
</dbReference>
<dbReference type="InterPro" id="IPR011047">
    <property type="entry name" value="Quinoprotein_ADH-like_sf"/>
</dbReference>
<dbReference type="RefSeq" id="WP_173098661.1">
    <property type="nucleotide sequence ID" value="NZ_CP053892.1"/>
</dbReference>
<dbReference type="Proteomes" id="UP000501240">
    <property type="component" value="Chromosome"/>
</dbReference>
<accession>A0A7D3ZNL6</accession>
<evidence type="ECO:0000313" key="3">
    <source>
        <dbReference type="EMBL" id="QKG24961.1"/>
    </source>
</evidence>
<dbReference type="PANTHER" id="PTHR34512">
    <property type="entry name" value="CELL SURFACE PROTEIN"/>
    <property type="match status" value="1"/>
</dbReference>
<proteinExistence type="predicted"/>
<protein>
    <recommendedName>
        <fullName evidence="2">Pyrrolo-quinoline quinone repeat domain-containing protein</fullName>
    </recommendedName>
</protein>
<dbReference type="InterPro" id="IPR015943">
    <property type="entry name" value="WD40/YVTN_repeat-like_dom_sf"/>
</dbReference>
<evidence type="ECO:0000259" key="2">
    <source>
        <dbReference type="Pfam" id="PF13360"/>
    </source>
</evidence>